<keyword evidence="2" id="KW-0201">Cytochrome c-type biogenesis</keyword>
<keyword evidence="3" id="KW-1015">Disulfide bond</keyword>
<feature type="domain" description="Thioredoxin" evidence="5">
    <location>
        <begin position="192"/>
        <end position="344"/>
    </location>
</feature>
<dbReference type="SUPFAM" id="SSF52833">
    <property type="entry name" value="Thioredoxin-like"/>
    <property type="match status" value="1"/>
</dbReference>
<evidence type="ECO:0000256" key="3">
    <source>
        <dbReference type="ARBA" id="ARBA00023157"/>
    </source>
</evidence>
<dbReference type="GO" id="GO:0017004">
    <property type="term" value="P:cytochrome complex assembly"/>
    <property type="evidence" value="ECO:0007669"/>
    <property type="project" value="UniProtKB-KW"/>
</dbReference>
<evidence type="ECO:0000313" key="6">
    <source>
        <dbReference type="EMBL" id="WOD43268.1"/>
    </source>
</evidence>
<evidence type="ECO:0000259" key="5">
    <source>
        <dbReference type="PROSITE" id="PS51352"/>
    </source>
</evidence>
<proteinExistence type="predicted"/>
<dbReference type="InterPro" id="IPR013766">
    <property type="entry name" value="Thioredoxin_domain"/>
</dbReference>
<dbReference type="GO" id="GO:0016491">
    <property type="term" value="F:oxidoreductase activity"/>
    <property type="evidence" value="ECO:0007669"/>
    <property type="project" value="InterPro"/>
</dbReference>
<comment type="subcellular location">
    <subcellularLocation>
        <location evidence="1">Cell envelope</location>
    </subcellularLocation>
</comment>
<dbReference type="InterPro" id="IPR013740">
    <property type="entry name" value="Redoxin"/>
</dbReference>
<dbReference type="KEGG" id="hws:RNZ46_14855"/>
<keyword evidence="4" id="KW-0676">Redox-active center</keyword>
<evidence type="ECO:0000256" key="1">
    <source>
        <dbReference type="ARBA" id="ARBA00004196"/>
    </source>
</evidence>
<dbReference type="PROSITE" id="PS51352">
    <property type="entry name" value="THIOREDOXIN_2"/>
    <property type="match status" value="1"/>
</dbReference>
<dbReference type="EMBL" id="CP136521">
    <property type="protein sequence ID" value="WOD43268.1"/>
    <property type="molecule type" value="Genomic_DNA"/>
</dbReference>
<gene>
    <name evidence="6" type="ORF">RNZ46_14855</name>
</gene>
<dbReference type="CDD" id="cd02966">
    <property type="entry name" value="TlpA_like_family"/>
    <property type="match status" value="1"/>
</dbReference>
<accession>A0AA97ENJ1</accession>
<dbReference type="AlphaFoldDB" id="A0AA97ENJ1"/>
<evidence type="ECO:0000256" key="2">
    <source>
        <dbReference type="ARBA" id="ARBA00022748"/>
    </source>
</evidence>
<dbReference type="Gene3D" id="3.40.30.10">
    <property type="entry name" value="Glutaredoxin"/>
    <property type="match status" value="1"/>
</dbReference>
<dbReference type="PANTHER" id="PTHR42852">
    <property type="entry name" value="THIOL:DISULFIDE INTERCHANGE PROTEIN DSBE"/>
    <property type="match status" value="1"/>
</dbReference>
<evidence type="ECO:0000256" key="4">
    <source>
        <dbReference type="ARBA" id="ARBA00023284"/>
    </source>
</evidence>
<evidence type="ECO:0000313" key="7">
    <source>
        <dbReference type="Proteomes" id="UP001302486"/>
    </source>
</evidence>
<dbReference type="InterPro" id="IPR036249">
    <property type="entry name" value="Thioredoxin-like_sf"/>
</dbReference>
<dbReference type="GO" id="GO:0030313">
    <property type="term" value="C:cell envelope"/>
    <property type="evidence" value="ECO:0007669"/>
    <property type="project" value="UniProtKB-SubCell"/>
</dbReference>
<dbReference type="PANTHER" id="PTHR42852:SF6">
    <property type="entry name" value="THIOL:DISULFIDE INTERCHANGE PROTEIN DSBE"/>
    <property type="match status" value="1"/>
</dbReference>
<dbReference type="RefSeq" id="WP_316982954.1">
    <property type="nucleotide sequence ID" value="NZ_CP136521.1"/>
</dbReference>
<dbReference type="Pfam" id="PF08534">
    <property type="entry name" value="Redoxin"/>
    <property type="match status" value="1"/>
</dbReference>
<protein>
    <submittedName>
        <fullName evidence="6">TlpA disulfide reductase family protein</fullName>
    </submittedName>
</protein>
<dbReference type="PROSITE" id="PS51257">
    <property type="entry name" value="PROKAR_LIPOPROTEIN"/>
    <property type="match status" value="1"/>
</dbReference>
<organism evidence="6 7">
    <name type="scientific">Hwangdonia lutea</name>
    <dbReference type="NCBI Taxonomy" id="3075823"/>
    <lineage>
        <taxon>Bacteria</taxon>
        <taxon>Pseudomonadati</taxon>
        <taxon>Bacteroidota</taxon>
        <taxon>Flavobacteriia</taxon>
        <taxon>Flavobacteriales</taxon>
        <taxon>Flavobacteriaceae</taxon>
        <taxon>Hwangdonia</taxon>
    </lineage>
</organism>
<sequence>MKKLLILCCAFVVAMSCKEEPKDYVTLSGIITDKNSDSLVVRTRGYSKAIQVNEDGTFKDTLKVETGVYFLYDGSESTSVFLKNGFDLNVAIDTKAFDESVKYTGEGAEHSNFLAEKSLLQEKLLNMDELTKLDMAGLETKMDHIKSELTAFYEANAHVDTSVINKGKNEIEPMLNFYKRYLGESIALKEELPKGSPSPVFENFENIDGTTTSLSDLKGKYVYVDVWATWCGPCKAEIPSLKALEKEYHGKDIQFVSLSIDDDRSHGGSWDKARENWKAMVNDKELGGIQLFAPEGWKTQFVQDYKIKGIPRFLLIDPNGNIVTPDAPRPSSASIKELFTELNI</sequence>
<name>A0AA97ENJ1_9FLAO</name>
<dbReference type="InterPro" id="IPR050553">
    <property type="entry name" value="Thioredoxin_ResA/DsbE_sf"/>
</dbReference>
<dbReference type="Proteomes" id="UP001302486">
    <property type="component" value="Chromosome"/>
</dbReference>
<reference evidence="7" key="1">
    <citation type="submission" date="2024-06" db="EMBL/GenBank/DDBJ databases">
        <title>Hwangdonia haimaensis gen. nov., sp. nov., a member of the family Flavobacteriaceae isolated from the haima cold seep.</title>
        <authorList>
            <person name="Li J."/>
        </authorList>
    </citation>
    <scope>NUCLEOTIDE SEQUENCE [LARGE SCALE GENOMIC DNA]</scope>
    <source>
        <strain evidence="7">SCSIO 19198</strain>
    </source>
</reference>
<keyword evidence="7" id="KW-1185">Reference proteome</keyword>